<dbReference type="RefSeq" id="WP_201328261.1">
    <property type="nucleotide sequence ID" value="NZ_AP017470.1"/>
</dbReference>
<evidence type="ECO:0000313" key="4">
    <source>
        <dbReference type="Proteomes" id="UP000595564"/>
    </source>
</evidence>
<dbReference type="InterPro" id="IPR027051">
    <property type="entry name" value="XdhC_Rossmann_dom"/>
</dbReference>
<reference evidence="3 4" key="1">
    <citation type="journal article" date="2012" name="Extremophiles">
        <title>Thermotomaculum hydrothermale gen. nov., sp. nov., a novel heterotrophic thermophile within the phylum Acidobacteria from a deep-sea hydrothermal vent chimney in the Southern Okinawa Trough.</title>
        <authorList>
            <person name="Izumi H."/>
            <person name="Nunoura T."/>
            <person name="Miyazaki M."/>
            <person name="Mino S."/>
            <person name="Toki T."/>
            <person name="Takai K."/>
            <person name="Sako Y."/>
            <person name="Sawabe T."/>
            <person name="Nakagawa S."/>
        </authorList>
    </citation>
    <scope>NUCLEOTIDE SEQUENCE [LARGE SCALE GENOMIC DNA]</scope>
    <source>
        <strain evidence="3 4">AC55</strain>
    </source>
</reference>
<dbReference type="Gene3D" id="3.40.50.720">
    <property type="entry name" value="NAD(P)-binding Rossmann-like Domain"/>
    <property type="match status" value="1"/>
</dbReference>
<evidence type="ECO:0000259" key="1">
    <source>
        <dbReference type="Pfam" id="PF02625"/>
    </source>
</evidence>
<name>A0A7R6PKP8_9BACT</name>
<dbReference type="InterPro" id="IPR052698">
    <property type="entry name" value="MoCofactor_Util/Proc"/>
</dbReference>
<dbReference type="AlphaFoldDB" id="A0A7R6PKP8"/>
<dbReference type="KEGG" id="thyd:TTHT_0308"/>
<dbReference type="PANTHER" id="PTHR30388:SF6">
    <property type="entry name" value="XANTHINE DEHYDROGENASE SUBUNIT A-RELATED"/>
    <property type="match status" value="1"/>
</dbReference>
<evidence type="ECO:0000313" key="3">
    <source>
        <dbReference type="EMBL" id="BBB31927.1"/>
    </source>
</evidence>
<sequence>MRQKIMDNLFKKIAELKEKNEEAYLSIVTKTKGITSCREGAKMLIFPDGKTIGTIGGGEVEFEIIKFVKERKIEKPQTYTFNLTGKSIKNTNSEAIDINSICGGIVEVFVEPLNTKENLYIIGGGHCAVQLSEIASKCGFFVTVVDNRKEWATREKHPYAQRIIISDFEKITETIELKQSDYVVIMTPKHNFDKEVLKQLVNLDLKYLGMMGSLHKVKEIFKQLKNEGIGEEKLKKVYAPIGFPIESKTPEEIAVSITAQLIAVKNNIKEIEFSSNPLLK</sequence>
<proteinExistence type="predicted"/>
<dbReference type="PANTHER" id="PTHR30388">
    <property type="entry name" value="ALDEHYDE OXIDOREDUCTASE MOLYBDENUM COFACTOR ASSEMBLY PROTEIN"/>
    <property type="match status" value="1"/>
</dbReference>
<feature type="domain" description="XdhC Rossmann" evidence="2">
    <location>
        <begin position="119"/>
        <end position="261"/>
    </location>
</feature>
<feature type="domain" description="XdhC- CoxI" evidence="1">
    <location>
        <begin position="18"/>
        <end position="69"/>
    </location>
</feature>
<evidence type="ECO:0000259" key="2">
    <source>
        <dbReference type="Pfam" id="PF13478"/>
    </source>
</evidence>
<accession>A0A7R6PKP8</accession>
<organism evidence="3 4">
    <name type="scientific">Thermotomaculum hydrothermale</name>
    <dbReference type="NCBI Taxonomy" id="981385"/>
    <lineage>
        <taxon>Bacteria</taxon>
        <taxon>Pseudomonadati</taxon>
        <taxon>Acidobacteriota</taxon>
        <taxon>Holophagae</taxon>
        <taxon>Thermotomaculales</taxon>
        <taxon>Thermotomaculaceae</taxon>
        <taxon>Thermotomaculum</taxon>
    </lineage>
</organism>
<dbReference type="InterPro" id="IPR036291">
    <property type="entry name" value="NAD(P)-bd_dom_sf"/>
</dbReference>
<dbReference type="InterPro" id="IPR003777">
    <property type="entry name" value="XdhC_CoxI"/>
</dbReference>
<protein>
    <submittedName>
        <fullName evidence="3">Xanthine dehydrogenase accessory factor</fullName>
    </submittedName>
</protein>
<keyword evidence="4" id="KW-1185">Reference proteome</keyword>
<dbReference type="EMBL" id="AP017470">
    <property type="protein sequence ID" value="BBB31927.1"/>
    <property type="molecule type" value="Genomic_DNA"/>
</dbReference>
<dbReference type="Pfam" id="PF13478">
    <property type="entry name" value="XdhC_C"/>
    <property type="match status" value="1"/>
</dbReference>
<gene>
    <name evidence="3" type="primary">xdhC</name>
    <name evidence="3" type="ORF">TTHT_0308</name>
</gene>
<dbReference type="SUPFAM" id="SSF51735">
    <property type="entry name" value="NAD(P)-binding Rossmann-fold domains"/>
    <property type="match status" value="1"/>
</dbReference>
<dbReference type="Proteomes" id="UP000595564">
    <property type="component" value="Chromosome"/>
</dbReference>
<dbReference type="Pfam" id="PF02625">
    <property type="entry name" value="XdhC_CoxI"/>
    <property type="match status" value="1"/>
</dbReference>